<sequence length="339" mass="38223">MTVETLAKNQPSVKNDKSDILLEVNGLKKYFPVKAGILQKTVGHVKAVDDVSFFIKKGETFGLVGESGCGKSTTGRTIIRLYEPTEGEIIFDGQDLSGLKEKQLKPYRKDIQMVFQDPFSSLNPRKTVGTILEEPFRVHNLYSKAERKERVEHLLDRVGLMPQLRDRYPHEFSGGQRQRIGIARALTLNPKLIIGDEPVSALDVSIQSQVLNIMNDLQKEFGLTYLFIAHDLAVVKHISDRIGVMYLGRMMEVTDKRTLYSNPLHPYTQALLSAIPKSHPSEVKRERIILKGDVPSPSNPPKGCVFHTRCPQAMDHCKEVVPELKELEPGHFVACHLYN</sequence>
<evidence type="ECO:0000256" key="3">
    <source>
        <dbReference type="ARBA" id="ARBA00022741"/>
    </source>
</evidence>
<dbReference type="FunFam" id="3.40.50.300:FF:000016">
    <property type="entry name" value="Oligopeptide ABC transporter ATP-binding component"/>
    <property type="match status" value="1"/>
</dbReference>
<keyword evidence="3" id="KW-0547">Nucleotide-binding</keyword>
<dbReference type="RefSeq" id="WP_071312173.1">
    <property type="nucleotide sequence ID" value="NZ_MLQQ01000001.1"/>
</dbReference>
<protein>
    <submittedName>
        <fullName evidence="6">Peptide ABC transporter substrate-binding protein</fullName>
    </submittedName>
</protein>
<dbReference type="PROSITE" id="PS50893">
    <property type="entry name" value="ABC_TRANSPORTER_2"/>
    <property type="match status" value="1"/>
</dbReference>
<accession>A0A1S2LX56</accession>
<organism evidence="6 7">
    <name type="scientific">Anaerobacillus arseniciselenatis</name>
    <dbReference type="NCBI Taxonomy" id="85682"/>
    <lineage>
        <taxon>Bacteria</taxon>
        <taxon>Bacillati</taxon>
        <taxon>Bacillota</taxon>
        <taxon>Bacilli</taxon>
        <taxon>Bacillales</taxon>
        <taxon>Bacillaceae</taxon>
        <taxon>Anaerobacillus</taxon>
    </lineage>
</organism>
<dbReference type="InterPro" id="IPR050319">
    <property type="entry name" value="ABC_transp_ATP-bind"/>
</dbReference>
<dbReference type="SMART" id="SM00382">
    <property type="entry name" value="AAA"/>
    <property type="match status" value="1"/>
</dbReference>
<dbReference type="InterPro" id="IPR003439">
    <property type="entry name" value="ABC_transporter-like_ATP-bd"/>
</dbReference>
<evidence type="ECO:0000259" key="5">
    <source>
        <dbReference type="PROSITE" id="PS50893"/>
    </source>
</evidence>
<dbReference type="EMBL" id="MLQQ01000001">
    <property type="protein sequence ID" value="OIJ16247.1"/>
    <property type="molecule type" value="Genomic_DNA"/>
</dbReference>
<dbReference type="OrthoDB" id="9802264at2"/>
<name>A0A1S2LX56_9BACI</name>
<dbReference type="NCBIfam" id="TIGR01727">
    <property type="entry name" value="oligo_HPY"/>
    <property type="match status" value="1"/>
</dbReference>
<evidence type="ECO:0000256" key="2">
    <source>
        <dbReference type="ARBA" id="ARBA00022448"/>
    </source>
</evidence>
<comment type="caution">
    <text evidence="6">The sequence shown here is derived from an EMBL/GenBank/DDBJ whole genome shotgun (WGS) entry which is preliminary data.</text>
</comment>
<dbReference type="SUPFAM" id="SSF52540">
    <property type="entry name" value="P-loop containing nucleoside triphosphate hydrolases"/>
    <property type="match status" value="1"/>
</dbReference>
<evidence type="ECO:0000313" key="7">
    <source>
        <dbReference type="Proteomes" id="UP000180098"/>
    </source>
</evidence>
<dbReference type="GO" id="GO:0016887">
    <property type="term" value="F:ATP hydrolysis activity"/>
    <property type="evidence" value="ECO:0007669"/>
    <property type="project" value="InterPro"/>
</dbReference>
<dbReference type="Proteomes" id="UP000180098">
    <property type="component" value="Unassembled WGS sequence"/>
</dbReference>
<dbReference type="InterPro" id="IPR013563">
    <property type="entry name" value="Oligopep_ABC_C"/>
</dbReference>
<dbReference type="InterPro" id="IPR003593">
    <property type="entry name" value="AAA+_ATPase"/>
</dbReference>
<keyword evidence="4" id="KW-0067">ATP-binding</keyword>
<dbReference type="GO" id="GO:0015833">
    <property type="term" value="P:peptide transport"/>
    <property type="evidence" value="ECO:0007669"/>
    <property type="project" value="InterPro"/>
</dbReference>
<feature type="domain" description="ABC transporter" evidence="5">
    <location>
        <begin position="33"/>
        <end position="272"/>
    </location>
</feature>
<dbReference type="AlphaFoldDB" id="A0A1S2LX56"/>
<dbReference type="Gene3D" id="3.40.50.300">
    <property type="entry name" value="P-loop containing nucleotide triphosphate hydrolases"/>
    <property type="match status" value="1"/>
</dbReference>
<reference evidence="6 7" key="1">
    <citation type="submission" date="2016-10" db="EMBL/GenBank/DDBJ databases">
        <title>Draft genome sequences of four alkaliphilic bacteria belonging to the Anaerobacillus genus.</title>
        <authorList>
            <person name="Bassil N.M."/>
            <person name="Lloyd J.R."/>
        </authorList>
    </citation>
    <scope>NUCLEOTIDE SEQUENCE [LARGE SCALE GENOMIC DNA]</scope>
    <source>
        <strain evidence="6 7">DSM 15340</strain>
    </source>
</reference>
<dbReference type="InterPro" id="IPR027417">
    <property type="entry name" value="P-loop_NTPase"/>
</dbReference>
<proteinExistence type="inferred from homology"/>
<dbReference type="CDD" id="cd03257">
    <property type="entry name" value="ABC_NikE_OppD_transporters"/>
    <property type="match status" value="1"/>
</dbReference>
<comment type="similarity">
    <text evidence="1">Belongs to the ABC transporter superfamily.</text>
</comment>
<evidence type="ECO:0000313" key="6">
    <source>
        <dbReference type="EMBL" id="OIJ16247.1"/>
    </source>
</evidence>
<dbReference type="PROSITE" id="PS00211">
    <property type="entry name" value="ABC_TRANSPORTER_1"/>
    <property type="match status" value="1"/>
</dbReference>
<dbReference type="Pfam" id="PF00005">
    <property type="entry name" value="ABC_tran"/>
    <property type="match status" value="1"/>
</dbReference>
<evidence type="ECO:0000256" key="1">
    <source>
        <dbReference type="ARBA" id="ARBA00005417"/>
    </source>
</evidence>
<dbReference type="Pfam" id="PF08352">
    <property type="entry name" value="oligo_HPY"/>
    <property type="match status" value="1"/>
</dbReference>
<evidence type="ECO:0000256" key="4">
    <source>
        <dbReference type="ARBA" id="ARBA00022840"/>
    </source>
</evidence>
<dbReference type="PANTHER" id="PTHR43776">
    <property type="entry name" value="TRANSPORT ATP-BINDING PROTEIN"/>
    <property type="match status" value="1"/>
</dbReference>
<dbReference type="GO" id="GO:0005524">
    <property type="term" value="F:ATP binding"/>
    <property type="evidence" value="ECO:0007669"/>
    <property type="project" value="UniProtKB-KW"/>
</dbReference>
<dbReference type="InterPro" id="IPR017871">
    <property type="entry name" value="ABC_transporter-like_CS"/>
</dbReference>
<keyword evidence="7" id="KW-1185">Reference proteome</keyword>
<keyword evidence="2" id="KW-0813">Transport</keyword>
<gene>
    <name evidence="6" type="ORF">BKP35_04560</name>
</gene>
<dbReference type="GO" id="GO:0055085">
    <property type="term" value="P:transmembrane transport"/>
    <property type="evidence" value="ECO:0007669"/>
    <property type="project" value="UniProtKB-ARBA"/>
</dbReference>
<dbReference type="NCBIfam" id="NF008453">
    <property type="entry name" value="PRK11308.1"/>
    <property type="match status" value="1"/>
</dbReference>
<dbReference type="PANTHER" id="PTHR43776:SF7">
    <property type="entry name" value="D,D-DIPEPTIDE TRANSPORT ATP-BINDING PROTEIN DDPF-RELATED"/>
    <property type="match status" value="1"/>
</dbReference>